<name>A0A0N5AB28_9BILA</name>
<protein>
    <submittedName>
        <fullName evidence="3">Neur_chan_LBD domain-containing protein</fullName>
    </submittedName>
</protein>
<accession>A0A0N5AB28</accession>
<dbReference type="Gene3D" id="2.70.170.10">
    <property type="entry name" value="Neurotransmitter-gated ion-channel ligand-binding domain"/>
    <property type="match status" value="1"/>
</dbReference>
<dbReference type="AlphaFoldDB" id="A0A0N5AB28"/>
<dbReference type="PRINTS" id="PR00252">
    <property type="entry name" value="NRIONCHANNEL"/>
</dbReference>
<dbReference type="InterPro" id="IPR006202">
    <property type="entry name" value="Neur_chan_lig-bd"/>
</dbReference>
<proteinExistence type="predicted"/>
<dbReference type="WBParaSite" id="SMUV_0000135401-mRNA-1">
    <property type="protein sequence ID" value="SMUV_0000135401-mRNA-1"/>
    <property type="gene ID" value="SMUV_0000135401"/>
</dbReference>
<evidence type="ECO:0000259" key="1">
    <source>
        <dbReference type="Pfam" id="PF02931"/>
    </source>
</evidence>
<evidence type="ECO:0000313" key="3">
    <source>
        <dbReference type="WBParaSite" id="SMUV_0000135401-mRNA-1"/>
    </source>
</evidence>
<dbReference type="STRING" id="451379.A0A0N5AB28"/>
<dbReference type="InterPro" id="IPR036734">
    <property type="entry name" value="Neur_chan_lig-bd_sf"/>
</dbReference>
<dbReference type="InterPro" id="IPR006201">
    <property type="entry name" value="Neur_channel"/>
</dbReference>
<dbReference type="SUPFAM" id="SSF63712">
    <property type="entry name" value="Nicotinic receptor ligand binding domain-like"/>
    <property type="match status" value="1"/>
</dbReference>
<dbReference type="GO" id="GO:0004888">
    <property type="term" value="F:transmembrane signaling receptor activity"/>
    <property type="evidence" value="ECO:0007669"/>
    <property type="project" value="InterPro"/>
</dbReference>
<organism evidence="2 3">
    <name type="scientific">Syphacia muris</name>
    <dbReference type="NCBI Taxonomy" id="451379"/>
    <lineage>
        <taxon>Eukaryota</taxon>
        <taxon>Metazoa</taxon>
        <taxon>Ecdysozoa</taxon>
        <taxon>Nematoda</taxon>
        <taxon>Chromadorea</taxon>
        <taxon>Rhabditida</taxon>
        <taxon>Spirurina</taxon>
        <taxon>Oxyuridomorpha</taxon>
        <taxon>Oxyuroidea</taxon>
        <taxon>Oxyuridae</taxon>
        <taxon>Syphacia</taxon>
    </lineage>
</organism>
<feature type="domain" description="Neurotransmitter-gated ion-channel ligand-binding" evidence="1">
    <location>
        <begin position="6"/>
        <end position="155"/>
    </location>
</feature>
<keyword evidence="2" id="KW-1185">Reference proteome</keyword>
<reference evidence="3" key="1">
    <citation type="submission" date="2017-02" db="UniProtKB">
        <authorList>
            <consortium name="WormBaseParasite"/>
        </authorList>
    </citation>
    <scope>IDENTIFICATION</scope>
</reference>
<dbReference type="Proteomes" id="UP000046393">
    <property type="component" value="Unplaced"/>
</dbReference>
<sequence>MNSSDMSAWFKDYTIDLYLRQFWLYPRLAFDSKDESSVTISIDMVSYIWAADTFFPNGKKSFFHEMTSHNSFLRIDKKGNILRSIRLTVTANCAMYLHTLPLNFQICSLEIESYGYSTKDIIYYWFDQPNVDAVQIDKNVELAHFSVGKHWHVETEILLDTCFAGVTTVLTMTTLMTSANASLPKPCIKPAEQRIPFADDRITSATRVSQLHYTRASLPYYLKIRPSQVYYLILNLFSVCRIS</sequence>
<dbReference type="PANTHER" id="PTHR18945">
    <property type="entry name" value="NEUROTRANSMITTER GATED ION CHANNEL"/>
    <property type="match status" value="1"/>
</dbReference>
<dbReference type="GO" id="GO:0016020">
    <property type="term" value="C:membrane"/>
    <property type="evidence" value="ECO:0007669"/>
    <property type="project" value="InterPro"/>
</dbReference>
<dbReference type="Pfam" id="PF02931">
    <property type="entry name" value="Neur_chan_LBD"/>
    <property type="match status" value="1"/>
</dbReference>
<evidence type="ECO:0000313" key="2">
    <source>
        <dbReference type="Proteomes" id="UP000046393"/>
    </source>
</evidence>
<dbReference type="GO" id="GO:0005230">
    <property type="term" value="F:extracellular ligand-gated monoatomic ion channel activity"/>
    <property type="evidence" value="ECO:0007669"/>
    <property type="project" value="InterPro"/>
</dbReference>